<dbReference type="InterPro" id="IPR011333">
    <property type="entry name" value="SKP1/BTB/POZ_sf"/>
</dbReference>
<dbReference type="Pfam" id="PF00651">
    <property type="entry name" value="BTB"/>
    <property type="match status" value="1"/>
</dbReference>
<dbReference type="SUPFAM" id="SSF54695">
    <property type="entry name" value="POZ domain"/>
    <property type="match status" value="1"/>
</dbReference>
<protein>
    <recommendedName>
        <fullName evidence="1">BTB domain-containing protein</fullName>
    </recommendedName>
</protein>
<gene>
    <name evidence="2" type="ORF">ASPWEDRAFT_22970</name>
</gene>
<dbReference type="Proteomes" id="UP000184383">
    <property type="component" value="Unassembled WGS sequence"/>
</dbReference>
<dbReference type="GeneID" id="63748271"/>
<keyword evidence="3" id="KW-1185">Reference proteome</keyword>
<evidence type="ECO:0000259" key="1">
    <source>
        <dbReference type="PROSITE" id="PS50097"/>
    </source>
</evidence>
<reference evidence="3" key="1">
    <citation type="journal article" date="2017" name="Genome Biol.">
        <title>Comparative genomics reveals high biological diversity and specific adaptations in the industrially and medically important fungal genus Aspergillus.</title>
        <authorList>
            <person name="de Vries R.P."/>
            <person name="Riley R."/>
            <person name="Wiebenga A."/>
            <person name="Aguilar-Osorio G."/>
            <person name="Amillis S."/>
            <person name="Uchima C.A."/>
            <person name="Anderluh G."/>
            <person name="Asadollahi M."/>
            <person name="Askin M."/>
            <person name="Barry K."/>
            <person name="Battaglia E."/>
            <person name="Bayram O."/>
            <person name="Benocci T."/>
            <person name="Braus-Stromeyer S.A."/>
            <person name="Caldana C."/>
            <person name="Canovas D."/>
            <person name="Cerqueira G.C."/>
            <person name="Chen F."/>
            <person name="Chen W."/>
            <person name="Choi C."/>
            <person name="Clum A."/>
            <person name="Dos Santos R.A."/>
            <person name="Damasio A.R."/>
            <person name="Diallinas G."/>
            <person name="Emri T."/>
            <person name="Fekete E."/>
            <person name="Flipphi M."/>
            <person name="Freyberg S."/>
            <person name="Gallo A."/>
            <person name="Gournas C."/>
            <person name="Habgood R."/>
            <person name="Hainaut M."/>
            <person name="Harispe M.L."/>
            <person name="Henrissat B."/>
            <person name="Hilden K.S."/>
            <person name="Hope R."/>
            <person name="Hossain A."/>
            <person name="Karabika E."/>
            <person name="Karaffa L."/>
            <person name="Karanyi Z."/>
            <person name="Krasevec N."/>
            <person name="Kuo A."/>
            <person name="Kusch H."/>
            <person name="LaButti K."/>
            <person name="Lagendijk E.L."/>
            <person name="Lapidus A."/>
            <person name="Levasseur A."/>
            <person name="Lindquist E."/>
            <person name="Lipzen A."/>
            <person name="Logrieco A.F."/>
            <person name="MacCabe A."/>
            <person name="Maekelae M.R."/>
            <person name="Malavazi I."/>
            <person name="Melin P."/>
            <person name="Meyer V."/>
            <person name="Mielnichuk N."/>
            <person name="Miskei M."/>
            <person name="Molnar A.P."/>
            <person name="Mule G."/>
            <person name="Ngan C.Y."/>
            <person name="Orejas M."/>
            <person name="Orosz E."/>
            <person name="Ouedraogo J.P."/>
            <person name="Overkamp K.M."/>
            <person name="Park H.-S."/>
            <person name="Perrone G."/>
            <person name="Piumi F."/>
            <person name="Punt P.J."/>
            <person name="Ram A.F."/>
            <person name="Ramon A."/>
            <person name="Rauscher S."/>
            <person name="Record E."/>
            <person name="Riano-Pachon D.M."/>
            <person name="Robert V."/>
            <person name="Roehrig J."/>
            <person name="Ruller R."/>
            <person name="Salamov A."/>
            <person name="Salih N.S."/>
            <person name="Samson R.A."/>
            <person name="Sandor E."/>
            <person name="Sanguinetti M."/>
            <person name="Schuetze T."/>
            <person name="Sepcic K."/>
            <person name="Shelest E."/>
            <person name="Sherlock G."/>
            <person name="Sophianopoulou V."/>
            <person name="Squina F.M."/>
            <person name="Sun H."/>
            <person name="Susca A."/>
            <person name="Todd R.B."/>
            <person name="Tsang A."/>
            <person name="Unkles S.E."/>
            <person name="van de Wiele N."/>
            <person name="van Rossen-Uffink D."/>
            <person name="Oliveira J.V."/>
            <person name="Vesth T.C."/>
            <person name="Visser J."/>
            <person name="Yu J.-H."/>
            <person name="Zhou M."/>
            <person name="Andersen M.R."/>
            <person name="Archer D.B."/>
            <person name="Baker S.E."/>
            <person name="Benoit I."/>
            <person name="Brakhage A.A."/>
            <person name="Braus G.H."/>
            <person name="Fischer R."/>
            <person name="Frisvad J.C."/>
            <person name="Goldman G.H."/>
            <person name="Houbraken J."/>
            <person name="Oakley B."/>
            <person name="Pocsi I."/>
            <person name="Scazzocchio C."/>
            <person name="Seiboth B."/>
            <person name="vanKuyk P.A."/>
            <person name="Wortman J."/>
            <person name="Dyer P.S."/>
            <person name="Grigoriev I.V."/>
        </authorList>
    </citation>
    <scope>NUCLEOTIDE SEQUENCE [LARGE SCALE GENOMIC DNA]</scope>
    <source>
        <strain evidence="3">DTO 134E9</strain>
    </source>
</reference>
<sequence>MAPTTSHLAFLTEMGDTDVYNDLALVCGDERFYVHKVIVCSQSPVLAESCSNNLQLDFETGATNDEIDVEGFDPITVRCMIDYMYRGEYEIPKEKRPESQKETMAEILLPHVEVHSIAECYKISRLREYATDYIRDILGDSLCVEGLMEVVSTVYNTTEDAALRQVMIDEVAFFIEKLVDRDDFAQLGLLNEFSLDVIRKLQKQIQKLGSHQGRVSLFSAVAAQQT</sequence>
<dbReference type="Gene3D" id="3.30.710.10">
    <property type="entry name" value="Potassium Channel Kv1.1, Chain A"/>
    <property type="match status" value="1"/>
</dbReference>
<dbReference type="VEuPathDB" id="FungiDB:ASPWEDRAFT_22970"/>
<dbReference type="OrthoDB" id="6359816at2759"/>
<dbReference type="SMART" id="SM00225">
    <property type="entry name" value="BTB"/>
    <property type="match status" value="1"/>
</dbReference>
<dbReference type="PANTHER" id="PTHR47843:SF5">
    <property type="entry name" value="BTB_POZ DOMAIN PROTEIN"/>
    <property type="match status" value="1"/>
</dbReference>
<evidence type="ECO:0000313" key="3">
    <source>
        <dbReference type="Proteomes" id="UP000184383"/>
    </source>
</evidence>
<name>A0A1L9S0Y9_ASPWE</name>
<evidence type="ECO:0000313" key="2">
    <source>
        <dbReference type="EMBL" id="OJJ40824.1"/>
    </source>
</evidence>
<dbReference type="PANTHER" id="PTHR47843">
    <property type="entry name" value="BTB DOMAIN-CONTAINING PROTEIN-RELATED"/>
    <property type="match status" value="1"/>
</dbReference>
<dbReference type="RefSeq" id="XP_040694500.1">
    <property type="nucleotide sequence ID" value="XM_040832423.1"/>
</dbReference>
<dbReference type="PROSITE" id="PS50097">
    <property type="entry name" value="BTB"/>
    <property type="match status" value="1"/>
</dbReference>
<dbReference type="InterPro" id="IPR000210">
    <property type="entry name" value="BTB/POZ_dom"/>
</dbReference>
<dbReference type="EMBL" id="KV878209">
    <property type="protein sequence ID" value="OJJ40824.1"/>
    <property type="molecule type" value="Genomic_DNA"/>
</dbReference>
<feature type="domain" description="BTB" evidence="1">
    <location>
        <begin position="21"/>
        <end position="93"/>
    </location>
</feature>
<organism evidence="2 3">
    <name type="scientific">Aspergillus wentii DTO 134E9</name>
    <dbReference type="NCBI Taxonomy" id="1073089"/>
    <lineage>
        <taxon>Eukaryota</taxon>
        <taxon>Fungi</taxon>
        <taxon>Dikarya</taxon>
        <taxon>Ascomycota</taxon>
        <taxon>Pezizomycotina</taxon>
        <taxon>Eurotiomycetes</taxon>
        <taxon>Eurotiomycetidae</taxon>
        <taxon>Eurotiales</taxon>
        <taxon>Aspergillaceae</taxon>
        <taxon>Aspergillus</taxon>
        <taxon>Aspergillus subgen. Cremei</taxon>
    </lineage>
</organism>
<dbReference type="CDD" id="cd18186">
    <property type="entry name" value="BTB_POZ_ZBTB_KLHL-like"/>
    <property type="match status" value="1"/>
</dbReference>
<accession>A0A1L9S0Y9</accession>
<dbReference type="AlphaFoldDB" id="A0A1L9S0Y9"/>
<proteinExistence type="predicted"/>